<accession>A0A9P6NQ11</accession>
<proteinExistence type="predicted"/>
<dbReference type="Proteomes" id="UP000886653">
    <property type="component" value="Unassembled WGS sequence"/>
</dbReference>
<evidence type="ECO:0000256" key="2">
    <source>
        <dbReference type="ARBA" id="ARBA00022679"/>
    </source>
</evidence>
<evidence type="ECO:0000313" key="8">
    <source>
        <dbReference type="Proteomes" id="UP000886653"/>
    </source>
</evidence>
<dbReference type="Gene3D" id="3.30.70.250">
    <property type="entry name" value="Malonyl-CoA ACP transacylase, ACP-binding"/>
    <property type="match status" value="1"/>
</dbReference>
<dbReference type="SMART" id="SM00827">
    <property type="entry name" value="PKS_AT"/>
    <property type="match status" value="1"/>
</dbReference>
<dbReference type="OrthoDB" id="1929172at2759"/>
<feature type="domain" description="Malonyl-CoA:ACP transacylase (MAT)" evidence="6">
    <location>
        <begin position="179"/>
        <end position="558"/>
    </location>
</feature>
<keyword evidence="8" id="KW-1185">Reference proteome</keyword>
<feature type="region of interest" description="Disordered" evidence="5">
    <location>
        <begin position="80"/>
        <end position="107"/>
    </location>
</feature>
<dbReference type="GO" id="GO:0005739">
    <property type="term" value="C:mitochondrion"/>
    <property type="evidence" value="ECO:0007669"/>
    <property type="project" value="TreeGrafter"/>
</dbReference>
<keyword evidence="2" id="KW-0808">Transferase</keyword>
<sequence>MSPISKLNLTRFISNSHLIRHPKSHSNLVTSVNQNSLEKKKSKDNQIENLHYYPTKTLDEAYISRYRHPSQHDNYFLSDQQQQQPHTLRARPNATQPLPKLNQQNNKNSIIRFDTTTKQSSFEAKLARLEMEKSWASLLQQHHHHHTDINTSFDKSDMMNHNMIKKKKLKEKKIRIGLCFPGSGSQYIGMGSFLSHSRAFQDTWDEAEQALIEFERWRKSLDLEDRLQSIGYTFNQSQLLGGPMRYGALKSSIDDPGLKHLVFNGPGHELTRSSNAQPAILVTSLAYLRALEVDYGTPILELVEAFAGHSSGEYTACVAAGVISFTNAVHLTRLHGLLTTRTLELNQLSPSTNLNAAPEQRAQMSALLINRPTYDLKDLQKVLIDIQHELNERKLGPVEIASVNSETQVVLSGSRAGVLAACERLSELEIANRAADLPCAAPFHCSFMKPASDGISIALESIPLNFPPKKTVLLSSSANDQIQQNILKKDETFFKHQLSCSIRSTVMWSDVIKKLWRNDQDQIDLMIYLGPGKALCNLGKKENYDQVDQIFSLATQQDFEKIVNEIKRI</sequence>
<evidence type="ECO:0000256" key="4">
    <source>
        <dbReference type="ARBA" id="ARBA00048462"/>
    </source>
</evidence>
<evidence type="ECO:0000256" key="1">
    <source>
        <dbReference type="ARBA" id="ARBA00013258"/>
    </source>
</evidence>
<dbReference type="InterPro" id="IPR001227">
    <property type="entry name" value="Ac_transferase_dom_sf"/>
</dbReference>
<evidence type="ECO:0000313" key="7">
    <source>
        <dbReference type="EMBL" id="KAG0148202.1"/>
    </source>
</evidence>
<dbReference type="InterPro" id="IPR016035">
    <property type="entry name" value="Acyl_Trfase/lysoPLipase"/>
</dbReference>
<comment type="catalytic activity">
    <reaction evidence="4">
        <text>holo-[ACP] + malonyl-CoA = malonyl-[ACP] + CoA</text>
        <dbReference type="Rhea" id="RHEA:41792"/>
        <dbReference type="Rhea" id="RHEA-COMP:9623"/>
        <dbReference type="Rhea" id="RHEA-COMP:9685"/>
        <dbReference type="ChEBI" id="CHEBI:57287"/>
        <dbReference type="ChEBI" id="CHEBI:57384"/>
        <dbReference type="ChEBI" id="CHEBI:64479"/>
        <dbReference type="ChEBI" id="CHEBI:78449"/>
        <dbReference type="EC" id="2.3.1.39"/>
    </reaction>
</comment>
<dbReference type="GO" id="GO:0006633">
    <property type="term" value="P:fatty acid biosynthetic process"/>
    <property type="evidence" value="ECO:0007669"/>
    <property type="project" value="TreeGrafter"/>
</dbReference>
<dbReference type="GO" id="GO:0004314">
    <property type="term" value="F:[acyl-carrier-protein] S-malonyltransferase activity"/>
    <property type="evidence" value="ECO:0007669"/>
    <property type="project" value="UniProtKB-EC"/>
</dbReference>
<name>A0A9P6NQ11_9BASI</name>
<evidence type="ECO:0000259" key="6">
    <source>
        <dbReference type="SMART" id="SM00827"/>
    </source>
</evidence>
<dbReference type="AlphaFoldDB" id="A0A9P6NQ11"/>
<feature type="compositionally biased region" description="Polar residues" evidence="5">
    <location>
        <begin position="93"/>
        <end position="107"/>
    </location>
</feature>
<evidence type="ECO:0000256" key="5">
    <source>
        <dbReference type="SAM" id="MobiDB-lite"/>
    </source>
</evidence>
<dbReference type="SUPFAM" id="SSF55048">
    <property type="entry name" value="Probable ACP-binding domain of malonyl-CoA ACP transacylase"/>
    <property type="match status" value="1"/>
</dbReference>
<dbReference type="PANTHER" id="PTHR42681">
    <property type="entry name" value="MALONYL-COA-ACYL CARRIER PROTEIN TRANSACYLASE, MITOCHONDRIAL"/>
    <property type="match status" value="1"/>
</dbReference>
<evidence type="ECO:0000256" key="3">
    <source>
        <dbReference type="ARBA" id="ARBA00023315"/>
    </source>
</evidence>
<gene>
    <name evidence="7" type="ORF">CROQUDRAFT_655091</name>
</gene>
<dbReference type="SUPFAM" id="SSF52151">
    <property type="entry name" value="FabD/lysophospholipase-like"/>
    <property type="match status" value="1"/>
</dbReference>
<dbReference type="EC" id="2.3.1.39" evidence="1"/>
<dbReference type="InterPro" id="IPR016036">
    <property type="entry name" value="Malonyl_transacylase_ACP-bd"/>
</dbReference>
<keyword evidence="3" id="KW-0012">Acyltransferase</keyword>
<dbReference type="Gene3D" id="3.40.366.10">
    <property type="entry name" value="Malonyl-Coenzyme A Acyl Carrier Protein, domain 2"/>
    <property type="match status" value="2"/>
</dbReference>
<organism evidence="7 8">
    <name type="scientific">Cronartium quercuum f. sp. fusiforme G11</name>
    <dbReference type="NCBI Taxonomy" id="708437"/>
    <lineage>
        <taxon>Eukaryota</taxon>
        <taxon>Fungi</taxon>
        <taxon>Dikarya</taxon>
        <taxon>Basidiomycota</taxon>
        <taxon>Pucciniomycotina</taxon>
        <taxon>Pucciniomycetes</taxon>
        <taxon>Pucciniales</taxon>
        <taxon>Coleosporiaceae</taxon>
        <taxon>Cronartium</taxon>
    </lineage>
</organism>
<dbReference type="EMBL" id="MU167239">
    <property type="protein sequence ID" value="KAG0148202.1"/>
    <property type="molecule type" value="Genomic_DNA"/>
</dbReference>
<dbReference type="InterPro" id="IPR014043">
    <property type="entry name" value="Acyl_transferase_dom"/>
</dbReference>
<reference evidence="7" key="1">
    <citation type="submission" date="2013-11" db="EMBL/GenBank/DDBJ databases">
        <title>Genome sequence of the fusiform rust pathogen reveals effectors for host alternation and coevolution with pine.</title>
        <authorList>
            <consortium name="DOE Joint Genome Institute"/>
            <person name="Smith K."/>
            <person name="Pendleton A."/>
            <person name="Kubisiak T."/>
            <person name="Anderson C."/>
            <person name="Salamov A."/>
            <person name="Aerts A."/>
            <person name="Riley R."/>
            <person name="Clum A."/>
            <person name="Lindquist E."/>
            <person name="Ence D."/>
            <person name="Campbell M."/>
            <person name="Kronenberg Z."/>
            <person name="Feau N."/>
            <person name="Dhillon B."/>
            <person name="Hamelin R."/>
            <person name="Burleigh J."/>
            <person name="Smith J."/>
            <person name="Yandell M."/>
            <person name="Nelson C."/>
            <person name="Grigoriev I."/>
            <person name="Davis J."/>
        </authorList>
    </citation>
    <scope>NUCLEOTIDE SEQUENCE</scope>
    <source>
        <strain evidence="7">G11</strain>
    </source>
</reference>
<dbReference type="Pfam" id="PF00698">
    <property type="entry name" value="Acyl_transf_1"/>
    <property type="match status" value="1"/>
</dbReference>
<dbReference type="PANTHER" id="PTHR42681:SF1">
    <property type="entry name" value="MALONYL-COA-ACYL CARRIER PROTEIN TRANSACYLASE, MITOCHONDRIAL"/>
    <property type="match status" value="1"/>
</dbReference>
<dbReference type="InterPro" id="IPR050858">
    <property type="entry name" value="Mal-CoA-ACP_Trans/PKS_FabD"/>
</dbReference>
<protein>
    <recommendedName>
        <fullName evidence="1">[acyl-carrier-protein] S-malonyltransferase</fullName>
        <ecNumber evidence="1">2.3.1.39</ecNumber>
    </recommendedName>
</protein>
<comment type="caution">
    <text evidence="7">The sequence shown here is derived from an EMBL/GenBank/DDBJ whole genome shotgun (WGS) entry which is preliminary data.</text>
</comment>